<dbReference type="Proteomes" id="UP000027446">
    <property type="component" value="Unassembled WGS sequence"/>
</dbReference>
<evidence type="ECO:0000313" key="3">
    <source>
        <dbReference type="EMBL" id="KCZ86195.1"/>
    </source>
</evidence>
<dbReference type="PANTHER" id="PTHR43201">
    <property type="entry name" value="ACYL-COA SYNTHETASE"/>
    <property type="match status" value="1"/>
</dbReference>
<dbReference type="STRING" id="1280949.HAD_10930"/>
<dbReference type="GO" id="GO:0006631">
    <property type="term" value="P:fatty acid metabolic process"/>
    <property type="evidence" value="ECO:0007669"/>
    <property type="project" value="TreeGrafter"/>
</dbReference>
<evidence type="ECO:0000259" key="2">
    <source>
        <dbReference type="Pfam" id="PF13193"/>
    </source>
</evidence>
<dbReference type="Gene3D" id="3.40.50.12780">
    <property type="entry name" value="N-terminal domain of ligase-like"/>
    <property type="match status" value="1"/>
</dbReference>
<dbReference type="PROSITE" id="PS00455">
    <property type="entry name" value="AMP_BINDING"/>
    <property type="match status" value="1"/>
</dbReference>
<feature type="domain" description="AMP-dependent synthetase/ligase" evidence="1">
    <location>
        <begin position="2"/>
        <end position="328"/>
    </location>
</feature>
<comment type="caution">
    <text evidence="3">The sequence shown here is derived from an EMBL/GenBank/DDBJ whole genome shotgun (WGS) entry which is preliminary data.</text>
</comment>
<dbReference type="Pfam" id="PF13193">
    <property type="entry name" value="AMP-binding_C"/>
    <property type="match status" value="1"/>
</dbReference>
<dbReference type="InterPro" id="IPR025110">
    <property type="entry name" value="AMP-bd_C"/>
</dbReference>
<dbReference type="InterPro" id="IPR020845">
    <property type="entry name" value="AMP-binding_CS"/>
</dbReference>
<dbReference type="GO" id="GO:0031956">
    <property type="term" value="F:medium-chain fatty acid-CoA ligase activity"/>
    <property type="evidence" value="ECO:0007669"/>
    <property type="project" value="TreeGrafter"/>
</dbReference>
<accession>A0A069E7I0</accession>
<proteinExistence type="predicted"/>
<dbReference type="EMBL" id="ARYH01000001">
    <property type="protein sequence ID" value="KCZ86195.1"/>
    <property type="molecule type" value="Genomic_DNA"/>
</dbReference>
<gene>
    <name evidence="3" type="ORF">HAD_10930</name>
</gene>
<dbReference type="InterPro" id="IPR045851">
    <property type="entry name" value="AMP-bd_C_sf"/>
</dbReference>
<keyword evidence="3" id="KW-0436">Ligase</keyword>
<reference evidence="3 4" key="1">
    <citation type="journal article" date="2014" name="Antonie Van Leeuwenhoek">
        <title>Hyphomonas beringensis sp. nov. and Hyphomonas chukchiensis sp. nov., isolated from surface seawater of the Bering Sea and Chukchi Sea.</title>
        <authorList>
            <person name="Li C."/>
            <person name="Lai Q."/>
            <person name="Li G."/>
            <person name="Dong C."/>
            <person name="Wang J."/>
            <person name="Liao Y."/>
            <person name="Shao Z."/>
        </authorList>
    </citation>
    <scope>NUCLEOTIDE SEQUENCE [LARGE SCALE GENOMIC DNA]</scope>
    <source>
        <strain evidence="3 4">MHS-3</strain>
    </source>
</reference>
<dbReference type="Pfam" id="PF00501">
    <property type="entry name" value="AMP-binding"/>
    <property type="match status" value="1"/>
</dbReference>
<dbReference type="InterPro" id="IPR042099">
    <property type="entry name" value="ANL_N_sf"/>
</dbReference>
<organism evidence="3 4">
    <name type="scientific">Hyphomonas adhaerens MHS-3</name>
    <dbReference type="NCBI Taxonomy" id="1280949"/>
    <lineage>
        <taxon>Bacteria</taxon>
        <taxon>Pseudomonadati</taxon>
        <taxon>Pseudomonadota</taxon>
        <taxon>Alphaproteobacteria</taxon>
        <taxon>Hyphomonadales</taxon>
        <taxon>Hyphomonadaceae</taxon>
        <taxon>Hyphomonas</taxon>
    </lineage>
</organism>
<dbReference type="PATRIC" id="fig|1280949.3.peg.2237"/>
<dbReference type="PANTHER" id="PTHR43201:SF32">
    <property type="entry name" value="2-SUCCINYLBENZOATE--COA LIGASE, CHLOROPLASTIC_PEROXISOMAL"/>
    <property type="match status" value="1"/>
</dbReference>
<dbReference type="AlphaFoldDB" id="A0A069E7I0"/>
<dbReference type="SUPFAM" id="SSF56801">
    <property type="entry name" value="Acetyl-CoA synthetase-like"/>
    <property type="match status" value="1"/>
</dbReference>
<protein>
    <submittedName>
        <fullName evidence="3">AMP-dependent synthetase and ligase</fullName>
    </submittedName>
</protein>
<keyword evidence="4" id="KW-1185">Reference proteome</keyword>
<evidence type="ECO:0000259" key="1">
    <source>
        <dbReference type="Pfam" id="PF00501"/>
    </source>
</evidence>
<evidence type="ECO:0000313" key="4">
    <source>
        <dbReference type="Proteomes" id="UP000027446"/>
    </source>
</evidence>
<dbReference type="InterPro" id="IPR000873">
    <property type="entry name" value="AMP-dep_synth/lig_dom"/>
</dbReference>
<dbReference type="eggNOG" id="COG0318">
    <property type="taxonomic scope" value="Bacteria"/>
</dbReference>
<name>A0A069E7I0_9PROT</name>
<sequence>MLARGVSKGDVVATLSPPRAEFFILFLATARIGAIWLGLNPKSTQRELNHILGDAKPALVFSVEASGSRVFRDELAAMGIKPDQIVILDDALAFAEFNRAGEGVDPAQLREAVCAVGSDDPALIVYTSGTTGAPKGALLSQGGMVRSFHTQASVAGVQNVRILNNLPINHIGSVGDVSCYALICGGLVHFMDAFDPAGSLHAIDEKRLTVWGQVPVQLLQSLESNSAGKCDLSSLELIFWSGGVASRQLVERLRDITPRLLNAYGMTEATSNVAYTPFGASISQLSETVGLPAPDCEIKILGDDGKSLPVGQEGEVCVRTDRLMLGYLNRPDATRETIDADNWLRTGDAGTIGADGFLRLTGRKKEMFKSGGYNVYPREIEQVLEAAAGVSVAVVVAAPHPVFGESGVAYLIPAPGASLTEKSLRDWCKERLANYKIPKQFRVRDSLPMLAIGKIDKVALKKDAELAFHGL</sequence>
<feature type="domain" description="AMP-binding enzyme C-terminal" evidence="2">
    <location>
        <begin position="379"/>
        <end position="454"/>
    </location>
</feature>
<dbReference type="Gene3D" id="3.30.300.30">
    <property type="match status" value="1"/>
</dbReference>